<feature type="region of interest" description="Disordered" evidence="1">
    <location>
        <begin position="1"/>
        <end position="32"/>
    </location>
</feature>
<accession>X1VV92</accession>
<comment type="caution">
    <text evidence="2">The sequence shown here is derived from an EMBL/GenBank/DDBJ whole genome shotgun (WGS) entry which is preliminary data.</text>
</comment>
<name>X1VV92_9ZZZZ</name>
<sequence>MVQGKVGSGGTKKHGRNKDGCQKYIASQQRKK</sequence>
<dbReference type="AlphaFoldDB" id="X1VV92"/>
<protein>
    <submittedName>
        <fullName evidence="2">Uncharacterized protein</fullName>
    </submittedName>
</protein>
<feature type="compositionally biased region" description="Gly residues" evidence="1">
    <location>
        <begin position="1"/>
        <end position="10"/>
    </location>
</feature>
<evidence type="ECO:0000256" key="1">
    <source>
        <dbReference type="SAM" id="MobiDB-lite"/>
    </source>
</evidence>
<dbReference type="EMBL" id="BARW01025981">
    <property type="protein sequence ID" value="GAJ14395.1"/>
    <property type="molecule type" value="Genomic_DNA"/>
</dbReference>
<organism evidence="2">
    <name type="scientific">marine sediment metagenome</name>
    <dbReference type="NCBI Taxonomy" id="412755"/>
    <lineage>
        <taxon>unclassified sequences</taxon>
        <taxon>metagenomes</taxon>
        <taxon>ecological metagenomes</taxon>
    </lineage>
</organism>
<proteinExistence type="predicted"/>
<reference evidence="2" key="1">
    <citation type="journal article" date="2014" name="Front. Microbiol.">
        <title>High frequency of phylogenetically diverse reductive dehalogenase-homologous genes in deep subseafloor sedimentary metagenomes.</title>
        <authorList>
            <person name="Kawai M."/>
            <person name="Futagami T."/>
            <person name="Toyoda A."/>
            <person name="Takaki Y."/>
            <person name="Nishi S."/>
            <person name="Hori S."/>
            <person name="Arai W."/>
            <person name="Tsubouchi T."/>
            <person name="Morono Y."/>
            <person name="Uchiyama I."/>
            <person name="Ito T."/>
            <person name="Fujiyama A."/>
            <person name="Inagaki F."/>
            <person name="Takami H."/>
        </authorList>
    </citation>
    <scope>NUCLEOTIDE SEQUENCE</scope>
    <source>
        <strain evidence="2">Expedition CK06-06</strain>
    </source>
</reference>
<gene>
    <name evidence="2" type="ORF">S12H4_42455</name>
</gene>
<evidence type="ECO:0000313" key="2">
    <source>
        <dbReference type="EMBL" id="GAJ14395.1"/>
    </source>
</evidence>
<feature type="non-terminal residue" evidence="2">
    <location>
        <position position="32"/>
    </location>
</feature>